<evidence type="ECO:0000256" key="2">
    <source>
        <dbReference type="ARBA" id="ARBA00022692"/>
    </source>
</evidence>
<dbReference type="InterPro" id="IPR003339">
    <property type="entry name" value="ABC/ECF_trnsptr_transmembrane"/>
</dbReference>
<reference evidence="6 7" key="1">
    <citation type="journal article" date="2015" name="BMC Genomics">
        <title>Comparative genomics of Fructobacillus spp. and Leuconostoc spp. reveals niche-specific evolution of Fructobacillus spp.</title>
        <authorList>
            <person name="Endo A."/>
            <person name="Tanizawa Y."/>
            <person name="Tanaka N."/>
            <person name="Maeno S."/>
            <person name="Kumar H."/>
            <person name="Shiwa Y."/>
            <person name="Okada S."/>
            <person name="Yoshikawa H."/>
            <person name="Dicks L."/>
            <person name="Nakagawa J."/>
            <person name="Arita M."/>
        </authorList>
    </citation>
    <scope>NUCLEOTIDE SEQUENCE [LARGE SCALE GENOMIC DNA]</scope>
    <source>
        <strain evidence="6 7">DSM 15468</strain>
    </source>
</reference>
<evidence type="ECO:0000313" key="6">
    <source>
        <dbReference type="EMBL" id="GAP02578.1"/>
    </source>
</evidence>
<sequence>MMNATQRLLLALLISLEISLTKSVTLNIILMVTSLIILLVKRQSWKKIGFYFLVAVIPVLGTFWSFYLYGQGSRAENLHFGFVMGSRVLAFIFMGAWLTIGMTPYVLLASLRQNLKMSATFTYGILGALNFMPRFKQAFASIQAAGMMRGEVLRWWQPTLYFKALVHAIKWSKNLAMAMTSHGFQEGANRSAYQQYPWSKSGWVTMAVIVLLIQVILRLSTY</sequence>
<evidence type="ECO:0000313" key="7">
    <source>
        <dbReference type="Proteomes" id="UP000061227"/>
    </source>
</evidence>
<proteinExistence type="predicted"/>
<evidence type="ECO:0000256" key="4">
    <source>
        <dbReference type="ARBA" id="ARBA00023136"/>
    </source>
</evidence>
<dbReference type="CDD" id="cd16914">
    <property type="entry name" value="EcfT"/>
    <property type="match status" value="1"/>
</dbReference>
<dbReference type="STRING" id="220714.SAMN05660469_0513"/>
<dbReference type="Proteomes" id="UP000061227">
    <property type="component" value="Unassembled WGS sequence"/>
</dbReference>
<dbReference type="AlphaFoldDB" id="A0A3F3H1V7"/>
<organism evidence="6 7">
    <name type="scientific">Fructobacillus pseudoficulneus</name>
    <dbReference type="NCBI Taxonomy" id="220714"/>
    <lineage>
        <taxon>Bacteria</taxon>
        <taxon>Bacillati</taxon>
        <taxon>Bacillota</taxon>
        <taxon>Bacilli</taxon>
        <taxon>Lactobacillales</taxon>
        <taxon>Lactobacillaceae</taxon>
        <taxon>Fructobacillus</taxon>
    </lineage>
</organism>
<keyword evidence="4 5" id="KW-0472">Membrane</keyword>
<dbReference type="EMBL" id="DF968064">
    <property type="protein sequence ID" value="GAP02578.1"/>
    <property type="molecule type" value="Genomic_DNA"/>
</dbReference>
<evidence type="ECO:0000256" key="5">
    <source>
        <dbReference type="SAM" id="Phobius"/>
    </source>
</evidence>
<gene>
    <name evidence="6" type="ORF">FPFC_020250</name>
</gene>
<evidence type="ECO:0000256" key="3">
    <source>
        <dbReference type="ARBA" id="ARBA00022989"/>
    </source>
</evidence>
<comment type="subcellular location">
    <subcellularLocation>
        <location evidence="1">Membrane</location>
        <topology evidence="1">Multi-pass membrane protein</topology>
    </subcellularLocation>
</comment>
<dbReference type="GO" id="GO:0005886">
    <property type="term" value="C:plasma membrane"/>
    <property type="evidence" value="ECO:0007669"/>
    <property type="project" value="UniProtKB-ARBA"/>
</dbReference>
<keyword evidence="7" id="KW-1185">Reference proteome</keyword>
<keyword evidence="2 5" id="KW-0812">Transmembrane</keyword>
<feature type="transmembrane region" description="Helical" evidence="5">
    <location>
        <begin position="203"/>
        <end position="221"/>
    </location>
</feature>
<dbReference type="RefSeq" id="WP_242975630.1">
    <property type="nucleotide sequence ID" value="NZ_DF968064.1"/>
</dbReference>
<keyword evidence="3 5" id="KW-1133">Transmembrane helix</keyword>
<feature type="transmembrane region" description="Helical" evidence="5">
    <location>
        <begin position="88"/>
        <end position="108"/>
    </location>
</feature>
<feature type="transmembrane region" description="Helical" evidence="5">
    <location>
        <begin position="48"/>
        <end position="68"/>
    </location>
</feature>
<feature type="transmembrane region" description="Helical" evidence="5">
    <location>
        <begin position="20"/>
        <end position="41"/>
    </location>
</feature>
<dbReference type="Pfam" id="PF02361">
    <property type="entry name" value="CbiQ"/>
    <property type="match status" value="1"/>
</dbReference>
<name>A0A3F3H1V7_9LACO</name>
<accession>A0A3F3H1V7</accession>
<evidence type="ECO:0000256" key="1">
    <source>
        <dbReference type="ARBA" id="ARBA00004141"/>
    </source>
</evidence>
<protein>
    <submittedName>
        <fullName evidence="6">ABC-type cobalt transport system, permease component CbiQ related transporter</fullName>
    </submittedName>
</protein>